<organism evidence="2 3">
    <name type="scientific">Paractinoplanes toevensis</name>
    <dbReference type="NCBI Taxonomy" id="571911"/>
    <lineage>
        <taxon>Bacteria</taxon>
        <taxon>Bacillati</taxon>
        <taxon>Actinomycetota</taxon>
        <taxon>Actinomycetes</taxon>
        <taxon>Micromonosporales</taxon>
        <taxon>Micromonosporaceae</taxon>
        <taxon>Paractinoplanes</taxon>
    </lineage>
</organism>
<evidence type="ECO:0000256" key="1">
    <source>
        <dbReference type="SAM" id="Coils"/>
    </source>
</evidence>
<reference evidence="2 3" key="1">
    <citation type="submission" date="2021-03" db="EMBL/GenBank/DDBJ databases">
        <title>Whole genome shotgun sequence of Actinoplanes toevensis NBRC 105298.</title>
        <authorList>
            <person name="Komaki H."/>
            <person name="Tamura T."/>
        </authorList>
    </citation>
    <scope>NUCLEOTIDE SEQUENCE [LARGE SCALE GENOMIC DNA]</scope>
    <source>
        <strain evidence="2 3">NBRC 105298</strain>
    </source>
</reference>
<feature type="coiled-coil region" evidence="1">
    <location>
        <begin position="73"/>
        <end position="114"/>
    </location>
</feature>
<keyword evidence="1" id="KW-0175">Coiled coil</keyword>
<evidence type="ECO:0000313" key="2">
    <source>
        <dbReference type="EMBL" id="GIM90796.1"/>
    </source>
</evidence>
<comment type="caution">
    <text evidence="2">The sequence shown here is derived from an EMBL/GenBank/DDBJ whole genome shotgun (WGS) entry which is preliminary data.</text>
</comment>
<sequence>MDDDLTRLAADLRERELLGSRQAGISAAITGLTQTIEGLRRRHAIEQRDVDRLENFSLARLLATVRGSREQALDRERAEAEAARYRVAQAQDRLDALRAQLAHVEERLVATSTAPATYAMLLAEKERQLLTDGTGPGGRLAELAEQRGRLTAELKELTEAEAAARAAARALADANEMLDSADNWSTADTFLGGGGLSSLVKHSRLDDAAARAAEADRRLAVLRAELRDVDLALPSLAGRLTLGGFTRFADVWLDNIFTDLSVRGQIKDGLGQLGEASQQVGRIRSALAARITETRTQLALLNQERTTLLHP</sequence>
<name>A0A919T9V0_9ACTN</name>
<evidence type="ECO:0000313" key="3">
    <source>
        <dbReference type="Proteomes" id="UP000677082"/>
    </source>
</evidence>
<keyword evidence="3" id="KW-1185">Reference proteome</keyword>
<protein>
    <submittedName>
        <fullName evidence="2">Uncharacterized protein</fullName>
    </submittedName>
</protein>
<proteinExistence type="predicted"/>
<gene>
    <name evidence="2" type="ORF">Ato02nite_025890</name>
</gene>
<dbReference type="Proteomes" id="UP000677082">
    <property type="component" value="Unassembled WGS sequence"/>
</dbReference>
<accession>A0A919T9V0</accession>
<feature type="coiled-coil region" evidence="1">
    <location>
        <begin position="140"/>
        <end position="177"/>
    </location>
</feature>
<dbReference type="AlphaFoldDB" id="A0A919T9V0"/>
<dbReference type="RefSeq" id="WP_213006721.1">
    <property type="nucleotide sequence ID" value="NZ_BOQN01000038.1"/>
</dbReference>
<dbReference type="EMBL" id="BOQN01000038">
    <property type="protein sequence ID" value="GIM90796.1"/>
    <property type="molecule type" value="Genomic_DNA"/>
</dbReference>